<dbReference type="KEGG" id="lrs:PX52LOC_02408"/>
<organism evidence="1 2">
    <name type="scientific">Limnoglobus roseus</name>
    <dbReference type="NCBI Taxonomy" id="2598579"/>
    <lineage>
        <taxon>Bacteria</taxon>
        <taxon>Pseudomonadati</taxon>
        <taxon>Planctomycetota</taxon>
        <taxon>Planctomycetia</taxon>
        <taxon>Gemmatales</taxon>
        <taxon>Gemmataceae</taxon>
        <taxon>Limnoglobus</taxon>
    </lineage>
</organism>
<name>A0A5C1AA89_9BACT</name>
<dbReference type="AlphaFoldDB" id="A0A5C1AA89"/>
<dbReference type="EMBL" id="CP042425">
    <property type="protein sequence ID" value="QEL15485.1"/>
    <property type="molecule type" value="Genomic_DNA"/>
</dbReference>
<proteinExistence type="predicted"/>
<keyword evidence="2" id="KW-1185">Reference proteome</keyword>
<evidence type="ECO:0000313" key="1">
    <source>
        <dbReference type="EMBL" id="QEL15485.1"/>
    </source>
</evidence>
<protein>
    <submittedName>
        <fullName evidence="1">SMI1/KNR4 family protein</fullName>
    </submittedName>
</protein>
<reference evidence="2" key="1">
    <citation type="submission" date="2019-08" db="EMBL/GenBank/DDBJ databases">
        <title>Limnoglobus roseus gen. nov., sp. nov., a novel freshwater planctomycete with a giant genome from the family Gemmataceae.</title>
        <authorList>
            <person name="Kulichevskaya I.S."/>
            <person name="Naumoff D.G."/>
            <person name="Miroshnikov K."/>
            <person name="Ivanova A."/>
            <person name="Philippov D.A."/>
            <person name="Hakobyan A."/>
            <person name="Rijpstra I.C."/>
            <person name="Sinninghe Damste J.S."/>
            <person name="Liesack W."/>
            <person name="Dedysh S.N."/>
        </authorList>
    </citation>
    <scope>NUCLEOTIDE SEQUENCE [LARGE SCALE GENOMIC DNA]</scope>
    <source>
        <strain evidence="2">PX52</strain>
    </source>
</reference>
<evidence type="ECO:0000313" key="2">
    <source>
        <dbReference type="Proteomes" id="UP000324974"/>
    </source>
</evidence>
<dbReference type="Proteomes" id="UP000324974">
    <property type="component" value="Chromosome"/>
</dbReference>
<accession>A0A5C1AA89</accession>
<sequence>MRLTDGPVRAHRGTTIDRKRRLLGCAMGRHIWRALRDDRSRAAIEVAERFADGAATKAELAAAEAGARAVMVKVRKYNRPRNRYECFGSAVSVWAAGRAVRGWTVPAAGGADGEGEPVGGPATDAPIWEDAAEAMNREGHSWHAELGWQCAATRCIFGNPFRPITIGAACRTKKLAKIAQAIYDERAFDRLPILADALQDAGCEDADILGHCRGDGPHVRGCWVVDGVLGKG</sequence>
<gene>
    <name evidence="1" type="ORF">PX52LOC_02408</name>
</gene>